<comment type="caution">
    <text evidence="3">The sequence shown here is derived from an EMBL/GenBank/DDBJ whole genome shotgun (WGS) entry which is preliminary data.</text>
</comment>
<feature type="transmembrane region" description="Helical" evidence="1">
    <location>
        <begin position="140"/>
        <end position="168"/>
    </location>
</feature>
<evidence type="ECO:0000256" key="1">
    <source>
        <dbReference type="SAM" id="Phobius"/>
    </source>
</evidence>
<dbReference type="PANTHER" id="PTHR40465:SF1">
    <property type="entry name" value="DUF6534 DOMAIN-CONTAINING PROTEIN"/>
    <property type="match status" value="1"/>
</dbReference>
<feature type="transmembrane region" description="Helical" evidence="1">
    <location>
        <begin position="32"/>
        <end position="57"/>
    </location>
</feature>
<gene>
    <name evidence="3" type="ORF">D9756_005052</name>
</gene>
<evidence type="ECO:0000313" key="4">
    <source>
        <dbReference type="Proteomes" id="UP000559027"/>
    </source>
</evidence>
<feature type="transmembrane region" description="Helical" evidence="1">
    <location>
        <begin position="216"/>
        <end position="239"/>
    </location>
</feature>
<feature type="transmembrane region" description="Helical" evidence="1">
    <location>
        <begin position="245"/>
        <end position="266"/>
    </location>
</feature>
<name>A0A8H5G942_9AGAR</name>
<accession>A0A8H5G942</accession>
<dbReference type="Proteomes" id="UP000559027">
    <property type="component" value="Unassembled WGS sequence"/>
</dbReference>
<dbReference type="PANTHER" id="PTHR40465">
    <property type="entry name" value="CHROMOSOME 1, WHOLE GENOME SHOTGUN SEQUENCE"/>
    <property type="match status" value="1"/>
</dbReference>
<sequence length="346" mass="39188">MTSDKYPQARLRLEETFFPLLLSRMQDISSSYGVLLIGVLFATFFQGVLTVQAYQYYEDFPEDPRTTKIFVAVLWALDFIHLVLVSYTIYYYLVVNWGDEQDTWLLILPFRLHLFPIAFLSFFSQMFFLYRIWVLSERNVLLVGPVFICTLGSFGIVCAMATTFAINVNFPQGLILVISVGATTDVLIAALLCYYVRKRSEGTRGMRVTSTLVTLIIRYTIATSALTSLLNLACLFAYLIDPGAYIIMALNLSSGRTYANAVLTNLNARRKFRKMLESMEPSFAIPMESSGTLRAVQEVPSLNTSIHEQSCTRRTASQFPDRGTKLDSFVRVSLNINPPRSRHSLP</sequence>
<dbReference type="AlphaFoldDB" id="A0A8H5G942"/>
<feature type="transmembrane region" description="Helical" evidence="1">
    <location>
        <begin position="113"/>
        <end position="133"/>
    </location>
</feature>
<keyword evidence="1" id="KW-1133">Transmembrane helix</keyword>
<dbReference type="OrthoDB" id="2745105at2759"/>
<dbReference type="Pfam" id="PF20152">
    <property type="entry name" value="DUF6534"/>
    <property type="match status" value="1"/>
</dbReference>
<reference evidence="3 4" key="1">
    <citation type="journal article" date="2020" name="ISME J.">
        <title>Uncovering the hidden diversity of litter-decomposition mechanisms in mushroom-forming fungi.</title>
        <authorList>
            <person name="Floudas D."/>
            <person name="Bentzer J."/>
            <person name="Ahren D."/>
            <person name="Johansson T."/>
            <person name="Persson P."/>
            <person name="Tunlid A."/>
        </authorList>
    </citation>
    <scope>NUCLEOTIDE SEQUENCE [LARGE SCALE GENOMIC DNA]</scope>
    <source>
        <strain evidence="3 4">CBS 146.42</strain>
    </source>
</reference>
<organism evidence="3 4">
    <name type="scientific">Leucocoprinus leucothites</name>
    <dbReference type="NCBI Taxonomy" id="201217"/>
    <lineage>
        <taxon>Eukaryota</taxon>
        <taxon>Fungi</taxon>
        <taxon>Dikarya</taxon>
        <taxon>Basidiomycota</taxon>
        <taxon>Agaricomycotina</taxon>
        <taxon>Agaricomycetes</taxon>
        <taxon>Agaricomycetidae</taxon>
        <taxon>Agaricales</taxon>
        <taxon>Agaricineae</taxon>
        <taxon>Agaricaceae</taxon>
        <taxon>Leucocoprinus</taxon>
    </lineage>
</organism>
<feature type="transmembrane region" description="Helical" evidence="1">
    <location>
        <begin position="69"/>
        <end position="93"/>
    </location>
</feature>
<keyword evidence="4" id="KW-1185">Reference proteome</keyword>
<keyword evidence="1" id="KW-0472">Membrane</keyword>
<dbReference type="EMBL" id="JAACJO010000003">
    <property type="protein sequence ID" value="KAF5360556.1"/>
    <property type="molecule type" value="Genomic_DNA"/>
</dbReference>
<keyword evidence="1" id="KW-0812">Transmembrane</keyword>
<protein>
    <recommendedName>
        <fullName evidence="2">DUF6534 domain-containing protein</fullName>
    </recommendedName>
</protein>
<feature type="transmembrane region" description="Helical" evidence="1">
    <location>
        <begin position="174"/>
        <end position="196"/>
    </location>
</feature>
<proteinExistence type="predicted"/>
<evidence type="ECO:0000313" key="3">
    <source>
        <dbReference type="EMBL" id="KAF5360556.1"/>
    </source>
</evidence>
<feature type="domain" description="DUF6534" evidence="2">
    <location>
        <begin position="182"/>
        <end position="270"/>
    </location>
</feature>
<dbReference type="InterPro" id="IPR045339">
    <property type="entry name" value="DUF6534"/>
</dbReference>
<evidence type="ECO:0000259" key="2">
    <source>
        <dbReference type="Pfam" id="PF20152"/>
    </source>
</evidence>